<sequence length="229" mass="25535">MVVAERTRTLAGIETEAFGADPSQIDKVYQFRYRVVDIDDVIPSHTDTLTPNPKYPAELQPRLRGRAASRIQIENIAKNLNPRALLQDSGFIDTGSMIVGPDLVVESGNGRVLALRKAVTDFPEQYARYRKMLEAIAERFGIEKERLARIKTPILVRERLTDVDRVKFAAEANVGAVMGMSPYEQALQDAGRLSSTTISTLAVGEEQTIDQALRMRGNDHIIKHFVSNI</sequence>
<feature type="non-terminal residue" evidence="2">
    <location>
        <position position="229"/>
    </location>
</feature>
<dbReference type="AlphaFoldDB" id="X1GKZ9"/>
<evidence type="ECO:0000259" key="1">
    <source>
        <dbReference type="Pfam" id="PF18763"/>
    </source>
</evidence>
<gene>
    <name evidence="2" type="ORF">S03H2_40681</name>
</gene>
<protein>
    <recommendedName>
        <fullName evidence="1">DdrB-like domain-containing protein</fullName>
    </recommendedName>
</protein>
<dbReference type="InterPro" id="IPR041398">
    <property type="entry name" value="DdrB_dom"/>
</dbReference>
<dbReference type="EMBL" id="BARU01025238">
    <property type="protein sequence ID" value="GAH58576.1"/>
    <property type="molecule type" value="Genomic_DNA"/>
</dbReference>
<feature type="domain" description="DdrB-like" evidence="1">
    <location>
        <begin position="27"/>
        <end position="159"/>
    </location>
</feature>
<accession>X1GKZ9</accession>
<comment type="caution">
    <text evidence="2">The sequence shown here is derived from an EMBL/GenBank/DDBJ whole genome shotgun (WGS) entry which is preliminary data.</text>
</comment>
<proteinExistence type="predicted"/>
<name>X1GKZ9_9ZZZZ</name>
<dbReference type="Pfam" id="PF18763">
    <property type="entry name" value="ddrB-ParB"/>
    <property type="match status" value="1"/>
</dbReference>
<evidence type="ECO:0000313" key="2">
    <source>
        <dbReference type="EMBL" id="GAH58576.1"/>
    </source>
</evidence>
<organism evidence="2">
    <name type="scientific">marine sediment metagenome</name>
    <dbReference type="NCBI Taxonomy" id="412755"/>
    <lineage>
        <taxon>unclassified sequences</taxon>
        <taxon>metagenomes</taxon>
        <taxon>ecological metagenomes</taxon>
    </lineage>
</organism>
<reference evidence="2" key="1">
    <citation type="journal article" date="2014" name="Front. Microbiol.">
        <title>High frequency of phylogenetically diverse reductive dehalogenase-homologous genes in deep subseafloor sedimentary metagenomes.</title>
        <authorList>
            <person name="Kawai M."/>
            <person name="Futagami T."/>
            <person name="Toyoda A."/>
            <person name="Takaki Y."/>
            <person name="Nishi S."/>
            <person name="Hori S."/>
            <person name="Arai W."/>
            <person name="Tsubouchi T."/>
            <person name="Morono Y."/>
            <person name="Uchiyama I."/>
            <person name="Ito T."/>
            <person name="Fujiyama A."/>
            <person name="Inagaki F."/>
            <person name="Takami H."/>
        </authorList>
    </citation>
    <scope>NUCLEOTIDE SEQUENCE</scope>
    <source>
        <strain evidence="2">Expedition CK06-06</strain>
    </source>
</reference>